<evidence type="ECO:0000313" key="3">
    <source>
        <dbReference type="Proteomes" id="UP001329915"/>
    </source>
</evidence>
<protein>
    <submittedName>
        <fullName evidence="2">Tryptophan transporter</fullName>
    </submittedName>
</protein>
<accession>A0AAU0UK65</accession>
<reference evidence="2 3" key="1">
    <citation type="submission" date="2023-04" db="EMBL/GenBank/DDBJ databases">
        <authorList>
            <person name="Hsu D."/>
        </authorList>
    </citation>
    <scope>NUCLEOTIDE SEQUENCE [LARGE SCALE GENOMIC DNA]</scope>
    <source>
        <strain evidence="2 3">MK1</strain>
    </source>
</reference>
<dbReference type="AlphaFoldDB" id="A0AAU0UK65"/>
<dbReference type="KEGG" id="dbc:MFMK1_001540"/>
<keyword evidence="1" id="KW-0812">Transmembrane</keyword>
<feature type="transmembrane region" description="Helical" evidence="1">
    <location>
        <begin position="48"/>
        <end position="67"/>
    </location>
</feature>
<feature type="transmembrane region" description="Helical" evidence="1">
    <location>
        <begin position="135"/>
        <end position="159"/>
    </location>
</feature>
<dbReference type="InterPro" id="IPR031360">
    <property type="entry name" value="TrpP"/>
</dbReference>
<dbReference type="Pfam" id="PF17099">
    <property type="entry name" value="TrpP"/>
    <property type="match status" value="1"/>
</dbReference>
<evidence type="ECO:0000256" key="1">
    <source>
        <dbReference type="SAM" id="Phobius"/>
    </source>
</evidence>
<feature type="transmembrane region" description="Helical" evidence="1">
    <location>
        <begin position="6"/>
        <end position="27"/>
    </location>
</feature>
<feature type="transmembrane region" description="Helical" evidence="1">
    <location>
        <begin position="102"/>
        <end position="129"/>
    </location>
</feature>
<proteinExistence type="predicted"/>
<dbReference type="RefSeq" id="WP_366924559.1">
    <property type="nucleotide sequence ID" value="NZ_CP121694.1"/>
</dbReference>
<organism evidence="2 3">
    <name type="scientific">Metallumcola ferriviriculae</name>
    <dbReference type="NCBI Taxonomy" id="3039180"/>
    <lineage>
        <taxon>Bacteria</taxon>
        <taxon>Bacillati</taxon>
        <taxon>Bacillota</taxon>
        <taxon>Clostridia</taxon>
        <taxon>Neomoorellales</taxon>
        <taxon>Desulfitibacteraceae</taxon>
        <taxon>Metallumcola</taxon>
    </lineage>
</organism>
<sequence>MSLRESIQVSLLLGIGALLHLITPQILPGMKPDPSLAMLFVVVMLHRNIRPIILAGMVAALLAALTGTPGMQVANLIDKFSTTLIVYLVLVKPMYGKINDKVLAGICGLFGTMISGGIFLTAAIFVLGLEMNFTALYATIVLPTAIINTVVTVVLYPLVVFSKNVVEKTSVYKSYNRKA</sequence>
<dbReference type="EMBL" id="CP121694">
    <property type="protein sequence ID" value="WRO21728.1"/>
    <property type="molecule type" value="Genomic_DNA"/>
</dbReference>
<keyword evidence="1" id="KW-1133">Transmembrane helix</keyword>
<gene>
    <name evidence="2" type="ORF">MFMK1_001540</name>
</gene>
<evidence type="ECO:0000313" key="2">
    <source>
        <dbReference type="EMBL" id="WRO21728.1"/>
    </source>
</evidence>
<dbReference type="Proteomes" id="UP001329915">
    <property type="component" value="Chromosome"/>
</dbReference>
<name>A0AAU0UK65_9FIRM</name>
<keyword evidence="3" id="KW-1185">Reference proteome</keyword>
<keyword evidence="1" id="KW-0472">Membrane</keyword>